<keyword evidence="2" id="KW-1185">Reference proteome</keyword>
<dbReference type="OrthoDB" id="38925at10239"/>
<dbReference type="RefSeq" id="YP_009324460.1">
    <property type="nucleotide sequence ID" value="NC_031936.1"/>
</dbReference>
<organism evidence="1 2">
    <name type="scientific">Gordonia phage GAL1</name>
    <dbReference type="NCBI Taxonomy" id="1647469"/>
    <lineage>
        <taxon>Viruses</taxon>
        <taxon>Duplodnaviria</taxon>
        <taxon>Heunggongvirae</taxon>
        <taxon>Uroviricota</taxon>
        <taxon>Caudoviricetes</taxon>
        <taxon>Galunavirus</taxon>
        <taxon>Galunavirus GAL1</taxon>
    </lineage>
</organism>
<dbReference type="GeneID" id="30309383"/>
<proteinExistence type="predicted"/>
<protein>
    <submittedName>
        <fullName evidence="1">Uncharacterized protein</fullName>
    </submittedName>
</protein>
<evidence type="ECO:0000313" key="1">
    <source>
        <dbReference type="EMBL" id="AKJ72083.1"/>
    </source>
</evidence>
<sequence>MTTQAEAMKVMLVVSACHQRTAPRIDDPEVTATIANVWADLFGAYNLELPDLVAAVKRRALKEPDKPAPEPGEIVKYAREIRAERAAKEQADPQQRALHEAKIDRKIASYAGGFGIQIDGQPR</sequence>
<evidence type="ECO:0000313" key="2">
    <source>
        <dbReference type="Proteomes" id="UP000201404"/>
    </source>
</evidence>
<dbReference type="KEGG" id="vg:30309383"/>
<gene>
    <name evidence="1" type="ORF">GAL1_68</name>
</gene>
<accession>A0A161BYJ7</accession>
<reference evidence="1 2" key="1">
    <citation type="submission" date="2015-04" db="EMBL/GenBank/DDBJ databases">
        <title>Locating and activating molecular 'time bombs': can Mycolata prophages be selectively induced en masse to biologically control activated sludge foaming?</title>
        <authorList>
            <person name="Dyson Z.A."/>
            <person name="Brown T.L."/>
            <person name="Farrar B."/>
            <person name="Doyle S."/>
            <person name="Tucci J."/>
            <person name="Seviour R.J."/>
            <person name="Petrovski S."/>
        </authorList>
    </citation>
    <scope>NUCLEOTIDE SEQUENCE [LARGE SCALE GENOMIC DNA]</scope>
</reference>
<name>A0A161BYJ7_9CAUD</name>
<dbReference type="Proteomes" id="UP000201404">
    <property type="component" value="Genome"/>
</dbReference>
<dbReference type="EMBL" id="KR053194">
    <property type="protein sequence ID" value="AKJ72083.1"/>
    <property type="molecule type" value="Genomic_DNA"/>
</dbReference>